<evidence type="ECO:0000256" key="2">
    <source>
        <dbReference type="ARBA" id="ARBA00022692"/>
    </source>
</evidence>
<comment type="subcellular location">
    <subcellularLocation>
        <location evidence="1">Membrane</location>
        <topology evidence="1">Multi-pass membrane protein</topology>
    </subcellularLocation>
</comment>
<dbReference type="SUPFAM" id="SSF103473">
    <property type="entry name" value="MFS general substrate transporter"/>
    <property type="match status" value="1"/>
</dbReference>
<evidence type="ECO:0000256" key="5">
    <source>
        <dbReference type="SAM" id="Phobius"/>
    </source>
</evidence>
<evidence type="ECO:0000313" key="6">
    <source>
        <dbReference type="EMBL" id="CAF1011936.1"/>
    </source>
</evidence>
<protein>
    <submittedName>
        <fullName evidence="6">Uncharacterized protein</fullName>
    </submittedName>
</protein>
<feature type="transmembrane region" description="Helical" evidence="5">
    <location>
        <begin position="214"/>
        <end position="237"/>
    </location>
</feature>
<feature type="transmembrane region" description="Helical" evidence="5">
    <location>
        <begin position="119"/>
        <end position="138"/>
    </location>
</feature>
<dbReference type="InterPro" id="IPR024371">
    <property type="entry name" value="AcetylCoA_trans_1-like"/>
</dbReference>
<accession>A0A814HQI4</accession>
<organism evidence="6 7">
    <name type="scientific">Rotaria sordida</name>
    <dbReference type="NCBI Taxonomy" id="392033"/>
    <lineage>
        <taxon>Eukaryota</taxon>
        <taxon>Metazoa</taxon>
        <taxon>Spiralia</taxon>
        <taxon>Gnathifera</taxon>
        <taxon>Rotifera</taxon>
        <taxon>Eurotatoria</taxon>
        <taxon>Bdelloidea</taxon>
        <taxon>Philodinida</taxon>
        <taxon>Philodinidae</taxon>
        <taxon>Rotaria</taxon>
    </lineage>
</organism>
<dbReference type="Proteomes" id="UP000663882">
    <property type="component" value="Unassembled WGS sequence"/>
</dbReference>
<keyword evidence="2 5" id="KW-0812">Transmembrane</keyword>
<reference evidence="6" key="1">
    <citation type="submission" date="2021-02" db="EMBL/GenBank/DDBJ databases">
        <authorList>
            <person name="Nowell W R."/>
        </authorList>
    </citation>
    <scope>NUCLEOTIDE SEQUENCE</scope>
</reference>
<dbReference type="GO" id="GO:0008521">
    <property type="term" value="F:acetyl-CoA transmembrane transporter activity"/>
    <property type="evidence" value="ECO:0007669"/>
    <property type="project" value="InterPro"/>
</dbReference>
<dbReference type="PANTHER" id="PTHR12778">
    <property type="entry name" value="SOLUTE CARRIER FAMILY 33 ACETYL-COA TRANSPORTER -RELATED"/>
    <property type="match status" value="1"/>
</dbReference>
<comment type="caution">
    <text evidence="6">The sequence shown here is derived from an EMBL/GenBank/DDBJ whole genome shotgun (WGS) entry which is preliminary data.</text>
</comment>
<feature type="transmembrane region" description="Helical" evidence="5">
    <location>
        <begin position="177"/>
        <end position="202"/>
    </location>
</feature>
<dbReference type="EMBL" id="CAJNOO010000690">
    <property type="protein sequence ID" value="CAF1011936.1"/>
    <property type="molecule type" value="Genomic_DNA"/>
</dbReference>
<dbReference type="InterPro" id="IPR036259">
    <property type="entry name" value="MFS_trans_sf"/>
</dbReference>
<keyword evidence="3 5" id="KW-1133">Transmembrane helix</keyword>
<dbReference type="AlphaFoldDB" id="A0A814HQI4"/>
<dbReference type="InterPro" id="IPR004752">
    <property type="entry name" value="AmpG_permease/AT-1"/>
</dbReference>
<dbReference type="Pfam" id="PF13000">
    <property type="entry name" value="Acatn"/>
    <property type="match status" value="2"/>
</dbReference>
<dbReference type="OrthoDB" id="6415790at2759"/>
<dbReference type="GO" id="GO:0016020">
    <property type="term" value="C:membrane"/>
    <property type="evidence" value="ECO:0007669"/>
    <property type="project" value="UniProtKB-SubCell"/>
</dbReference>
<evidence type="ECO:0000256" key="1">
    <source>
        <dbReference type="ARBA" id="ARBA00004141"/>
    </source>
</evidence>
<evidence type="ECO:0000256" key="3">
    <source>
        <dbReference type="ARBA" id="ARBA00022989"/>
    </source>
</evidence>
<sequence>MLYILQGFIQGFTTSIPLYLASYKASWQQQGTFSWVSYPFSFKVVWAPIIDSFQSRRFGRYQTWLIPIQLIIAILKLFKKQCIRELTLILLTYKIGFAATYSMTNLTLLGHGITRDTLALMHIPLLIIHILLPLCLNETRCPLLWFARGYIPRLIGSSMLAIYIFFVSNILDKSYFYPVLIFLLCLNETLVYLMTVSSIGFYARISEPRIAGTYMTLLATISNLGHSLSSTLVLYIANWLPKSYAYSIEVGTCILLGFIWIGLTWRIIKRLDALPVEEWYLKPSLLVINHSISEEI</sequence>
<name>A0A814HQI4_9BILA</name>
<evidence type="ECO:0000256" key="4">
    <source>
        <dbReference type="ARBA" id="ARBA00023136"/>
    </source>
</evidence>
<gene>
    <name evidence="6" type="ORF">RFH988_LOCUS14727</name>
</gene>
<feature type="transmembrane region" description="Helical" evidence="5">
    <location>
        <begin position="150"/>
        <end position="171"/>
    </location>
</feature>
<dbReference type="PANTHER" id="PTHR12778:SF9">
    <property type="entry name" value="ACETYL-COENZYME A TRANSPORTER 1"/>
    <property type="match status" value="1"/>
</dbReference>
<dbReference type="GO" id="GO:0035348">
    <property type="term" value="P:acetyl-CoA transmembrane transport"/>
    <property type="evidence" value="ECO:0007669"/>
    <property type="project" value="InterPro"/>
</dbReference>
<feature type="transmembrane region" description="Helical" evidence="5">
    <location>
        <begin position="243"/>
        <end position="263"/>
    </location>
</feature>
<proteinExistence type="predicted"/>
<keyword evidence="4 5" id="KW-0472">Membrane</keyword>
<evidence type="ECO:0000313" key="7">
    <source>
        <dbReference type="Proteomes" id="UP000663882"/>
    </source>
</evidence>
<feature type="transmembrane region" description="Helical" evidence="5">
    <location>
        <begin position="90"/>
        <end position="113"/>
    </location>
</feature>